<sequence length="83" mass="9275">MQEIMGRSCFLRILLVSSLLVLFFSHGFGRKVMETVEDEDNSTVQGEEAIGKSRELIEVMDYSDPGPNTNPRTGYILSPPPRA</sequence>
<feature type="signal peptide" evidence="2">
    <location>
        <begin position="1"/>
        <end position="29"/>
    </location>
</feature>
<evidence type="ECO:0000256" key="2">
    <source>
        <dbReference type="SAM" id="SignalP"/>
    </source>
</evidence>
<feature type="chain" id="PRO_5014660384" evidence="2">
    <location>
        <begin position="30"/>
        <end position="83"/>
    </location>
</feature>
<evidence type="ECO:0000256" key="1">
    <source>
        <dbReference type="SAM" id="MobiDB-lite"/>
    </source>
</evidence>
<protein>
    <submittedName>
        <fullName evidence="3">Uncharacterized protein</fullName>
    </submittedName>
</protein>
<proteinExistence type="predicted"/>
<evidence type="ECO:0000313" key="3">
    <source>
        <dbReference type="EMBL" id="SPD19594.1"/>
    </source>
</evidence>
<name>A0A2N9I673_FAGSY</name>
<reference evidence="3" key="1">
    <citation type="submission" date="2018-02" db="EMBL/GenBank/DDBJ databases">
        <authorList>
            <person name="Cohen D.B."/>
            <person name="Kent A.D."/>
        </authorList>
    </citation>
    <scope>NUCLEOTIDE SEQUENCE</scope>
</reference>
<keyword evidence="2" id="KW-0732">Signal</keyword>
<dbReference type="PANTHER" id="PTHR37908">
    <property type="entry name" value="TRANSMEMBRANE PROTEIN"/>
    <property type="match status" value="1"/>
</dbReference>
<dbReference type="EMBL" id="OIVN01004854">
    <property type="protein sequence ID" value="SPD19594.1"/>
    <property type="molecule type" value="Genomic_DNA"/>
</dbReference>
<feature type="region of interest" description="Disordered" evidence="1">
    <location>
        <begin position="61"/>
        <end position="83"/>
    </location>
</feature>
<dbReference type="AlphaFoldDB" id="A0A2N9I673"/>
<accession>A0A2N9I673</accession>
<dbReference type="PANTHER" id="PTHR37908:SF4">
    <property type="entry name" value="PROTEIN, PUTATIVE-RELATED"/>
    <property type="match status" value="1"/>
</dbReference>
<gene>
    <name evidence="3" type="ORF">FSB_LOCUS47476</name>
</gene>
<organism evidence="3">
    <name type="scientific">Fagus sylvatica</name>
    <name type="common">Beechnut</name>
    <dbReference type="NCBI Taxonomy" id="28930"/>
    <lineage>
        <taxon>Eukaryota</taxon>
        <taxon>Viridiplantae</taxon>
        <taxon>Streptophyta</taxon>
        <taxon>Embryophyta</taxon>
        <taxon>Tracheophyta</taxon>
        <taxon>Spermatophyta</taxon>
        <taxon>Magnoliopsida</taxon>
        <taxon>eudicotyledons</taxon>
        <taxon>Gunneridae</taxon>
        <taxon>Pentapetalae</taxon>
        <taxon>rosids</taxon>
        <taxon>fabids</taxon>
        <taxon>Fagales</taxon>
        <taxon>Fagaceae</taxon>
        <taxon>Fagus</taxon>
    </lineage>
</organism>